<dbReference type="CDD" id="cd01995">
    <property type="entry name" value="QueC-like"/>
    <property type="match status" value="1"/>
</dbReference>
<evidence type="ECO:0000256" key="10">
    <source>
        <dbReference type="HAMAP-Rule" id="MF_01633"/>
    </source>
</evidence>
<evidence type="ECO:0000256" key="1">
    <source>
        <dbReference type="ARBA" id="ARBA00005061"/>
    </source>
</evidence>
<comment type="function">
    <text evidence="10">Catalyzes the ATP-dependent conversion of 7-carboxy-7-deazaguanine (CDG) to 7-cyano-7-deazaguanine (preQ(0)).</text>
</comment>
<dbReference type="OrthoDB" id="9789567at2"/>
<evidence type="ECO:0000256" key="3">
    <source>
        <dbReference type="ARBA" id="ARBA00022723"/>
    </source>
</evidence>
<evidence type="ECO:0000256" key="6">
    <source>
        <dbReference type="ARBA" id="ARBA00022840"/>
    </source>
</evidence>
<feature type="binding site" evidence="10">
    <location>
        <position position="210"/>
    </location>
    <ligand>
        <name>Zn(2+)</name>
        <dbReference type="ChEBI" id="CHEBI:29105"/>
    </ligand>
</feature>
<dbReference type="Gene3D" id="3.40.50.620">
    <property type="entry name" value="HUPs"/>
    <property type="match status" value="1"/>
</dbReference>
<organism evidence="11 12">
    <name type="scientific">Desulfosporosinus fructosivorans</name>
    <dbReference type="NCBI Taxonomy" id="2018669"/>
    <lineage>
        <taxon>Bacteria</taxon>
        <taxon>Bacillati</taxon>
        <taxon>Bacillota</taxon>
        <taxon>Clostridia</taxon>
        <taxon>Eubacteriales</taxon>
        <taxon>Desulfitobacteriaceae</taxon>
        <taxon>Desulfosporosinus</taxon>
    </lineage>
</organism>
<keyword evidence="4 10" id="KW-0547">Nucleotide-binding</keyword>
<evidence type="ECO:0000256" key="2">
    <source>
        <dbReference type="ARBA" id="ARBA00022598"/>
    </source>
</evidence>
<keyword evidence="5 10" id="KW-0862">Zinc</keyword>
<comment type="pathway">
    <text evidence="1 10">Purine metabolism; 7-cyano-7-deazaguanine biosynthesis.</text>
</comment>
<name>A0A4Z0R982_9FIRM</name>
<accession>A0A4Z0R982</accession>
<feature type="binding site" evidence="10">
    <location>
        <position position="204"/>
    </location>
    <ligand>
        <name>Zn(2+)</name>
        <dbReference type="ChEBI" id="CHEBI:29105"/>
    </ligand>
</feature>
<dbReference type="Pfam" id="PF06508">
    <property type="entry name" value="QueC"/>
    <property type="match status" value="1"/>
</dbReference>
<dbReference type="InterPro" id="IPR014729">
    <property type="entry name" value="Rossmann-like_a/b/a_fold"/>
</dbReference>
<keyword evidence="10" id="KW-0671">Queuosine biosynthesis</keyword>
<dbReference type="EC" id="6.3.4.20" evidence="8 10"/>
<dbReference type="AlphaFoldDB" id="A0A4Z0R982"/>
<keyword evidence="2 10" id="KW-0436">Ligase</keyword>
<evidence type="ECO:0000313" key="12">
    <source>
        <dbReference type="Proteomes" id="UP000298460"/>
    </source>
</evidence>
<dbReference type="GO" id="GO:0016879">
    <property type="term" value="F:ligase activity, forming carbon-nitrogen bonds"/>
    <property type="evidence" value="ECO:0007669"/>
    <property type="project" value="UniProtKB-UniRule"/>
</dbReference>
<comment type="cofactor">
    <cofactor evidence="10">
        <name>Zn(2+)</name>
        <dbReference type="ChEBI" id="CHEBI:29105"/>
    </cofactor>
    <text evidence="10">Binds 1 zinc ion per subunit.</text>
</comment>
<protein>
    <recommendedName>
        <fullName evidence="8 10">7-cyano-7-deazaguanine synthase</fullName>
        <ecNumber evidence="8 10">6.3.4.20</ecNumber>
    </recommendedName>
    <alternativeName>
        <fullName evidence="10">7-cyano-7-carbaguanine synthase</fullName>
    </alternativeName>
    <alternativeName>
        <fullName evidence="10">PreQ(0) synthase</fullName>
    </alternativeName>
    <alternativeName>
        <fullName evidence="10">Queuosine biosynthesis protein QueC</fullName>
    </alternativeName>
</protein>
<comment type="catalytic activity">
    <reaction evidence="9 10">
        <text>7-carboxy-7-carbaguanine + NH4(+) + 2 ATP = 7-cyano-7-carbaguanine + 2 AMP + 2 diphosphate + 2 H(+)</text>
        <dbReference type="Rhea" id="RHEA:27982"/>
        <dbReference type="ChEBI" id="CHEBI:15378"/>
        <dbReference type="ChEBI" id="CHEBI:28938"/>
        <dbReference type="ChEBI" id="CHEBI:30616"/>
        <dbReference type="ChEBI" id="CHEBI:33019"/>
        <dbReference type="ChEBI" id="CHEBI:45075"/>
        <dbReference type="ChEBI" id="CHEBI:61036"/>
        <dbReference type="ChEBI" id="CHEBI:456215"/>
        <dbReference type="EC" id="6.3.4.20"/>
    </reaction>
</comment>
<dbReference type="Proteomes" id="UP000298460">
    <property type="component" value="Unassembled WGS sequence"/>
</dbReference>
<dbReference type="SUPFAM" id="SSF52402">
    <property type="entry name" value="Adenine nucleotide alpha hydrolases-like"/>
    <property type="match status" value="1"/>
</dbReference>
<dbReference type="HAMAP" id="MF_01633">
    <property type="entry name" value="QueC"/>
    <property type="match status" value="1"/>
</dbReference>
<evidence type="ECO:0000313" key="11">
    <source>
        <dbReference type="EMBL" id="TGE38597.1"/>
    </source>
</evidence>
<dbReference type="NCBIfam" id="TIGR00364">
    <property type="entry name" value="7-cyano-7-deazaguanine synthase QueC"/>
    <property type="match status" value="1"/>
</dbReference>
<proteinExistence type="inferred from homology"/>
<evidence type="ECO:0000256" key="9">
    <source>
        <dbReference type="ARBA" id="ARBA00047890"/>
    </source>
</evidence>
<dbReference type="GO" id="GO:0008616">
    <property type="term" value="P:tRNA queuosine(34) biosynthetic process"/>
    <property type="evidence" value="ECO:0007669"/>
    <property type="project" value="UniProtKB-UniRule"/>
</dbReference>
<comment type="caution">
    <text evidence="11">The sequence shown here is derived from an EMBL/GenBank/DDBJ whole genome shotgun (WGS) entry which is preliminary data.</text>
</comment>
<evidence type="ECO:0000256" key="7">
    <source>
        <dbReference type="ARBA" id="ARBA00037993"/>
    </source>
</evidence>
<keyword evidence="12" id="KW-1185">Reference proteome</keyword>
<dbReference type="PIRSF" id="PIRSF006293">
    <property type="entry name" value="ExsB"/>
    <property type="match status" value="1"/>
</dbReference>
<dbReference type="RefSeq" id="WP_135546801.1">
    <property type="nucleotide sequence ID" value="NZ_SPQQ01000003.1"/>
</dbReference>
<feature type="binding site" evidence="10">
    <location>
        <position position="196"/>
    </location>
    <ligand>
        <name>Zn(2+)</name>
        <dbReference type="ChEBI" id="CHEBI:29105"/>
    </ligand>
</feature>
<sequence length="234" mass="25607">MDSPRSAIVLLSGGIDSTTCAVLACREFGPENVLALSLFYGQKHAKEIDAAREVSKHLGLKDHIIQQLPDIFKGGGSTLIDQDRQNPEKTYEELSTSQGISPTYVPFRNANLLSVATSISLIKGADTIFYGAHSEDARNWAYPDCTPEFNGAMANAIYIGSYMKVRLVTPLQWFSKSEVVALGKKIGTPFQLTWSCYNGKEKACGVCPACVGRLHGFEENGLIDPIEYETGRCF</sequence>
<feature type="binding site" evidence="10">
    <location>
        <begin position="11"/>
        <end position="21"/>
    </location>
    <ligand>
        <name>ATP</name>
        <dbReference type="ChEBI" id="CHEBI:30616"/>
    </ligand>
</feature>
<dbReference type="GO" id="GO:0008270">
    <property type="term" value="F:zinc ion binding"/>
    <property type="evidence" value="ECO:0007669"/>
    <property type="project" value="UniProtKB-UniRule"/>
</dbReference>
<feature type="binding site" evidence="10">
    <location>
        <position position="207"/>
    </location>
    <ligand>
        <name>Zn(2+)</name>
        <dbReference type="ChEBI" id="CHEBI:29105"/>
    </ligand>
</feature>
<reference evidence="11 12" key="1">
    <citation type="submission" date="2019-03" db="EMBL/GenBank/DDBJ databases">
        <title>Draft Genome Sequence of Desulfosporosinus fructosivorans Strain 63.6F, Isolated from Marine Sediment in the Baltic Sea.</title>
        <authorList>
            <person name="Hausmann B."/>
            <person name="Vandieken V."/>
            <person name="Pjevac P."/>
            <person name="Schreck K."/>
            <person name="Herbold C.W."/>
            <person name="Loy A."/>
        </authorList>
    </citation>
    <scope>NUCLEOTIDE SEQUENCE [LARGE SCALE GENOMIC DNA]</scope>
    <source>
        <strain evidence="11 12">63.6F</strain>
    </source>
</reference>
<keyword evidence="6 10" id="KW-0067">ATP-binding</keyword>
<evidence type="ECO:0000256" key="8">
    <source>
        <dbReference type="ARBA" id="ARBA00039149"/>
    </source>
</evidence>
<dbReference type="PANTHER" id="PTHR42914:SF1">
    <property type="entry name" value="7-CYANO-7-DEAZAGUANINE SYNTHASE"/>
    <property type="match status" value="1"/>
</dbReference>
<comment type="similarity">
    <text evidence="7 10">Belongs to the QueC family.</text>
</comment>
<evidence type="ECO:0000256" key="5">
    <source>
        <dbReference type="ARBA" id="ARBA00022833"/>
    </source>
</evidence>
<dbReference type="EMBL" id="SPQQ01000003">
    <property type="protein sequence ID" value="TGE38597.1"/>
    <property type="molecule type" value="Genomic_DNA"/>
</dbReference>
<dbReference type="GO" id="GO:0005524">
    <property type="term" value="F:ATP binding"/>
    <property type="evidence" value="ECO:0007669"/>
    <property type="project" value="UniProtKB-UniRule"/>
</dbReference>
<dbReference type="InterPro" id="IPR018317">
    <property type="entry name" value="QueC"/>
</dbReference>
<gene>
    <name evidence="10 11" type="primary">queC</name>
    <name evidence="11" type="ORF">E4K67_11790</name>
</gene>
<comment type="subunit">
    <text evidence="10">Homodimer.</text>
</comment>
<evidence type="ECO:0000256" key="4">
    <source>
        <dbReference type="ARBA" id="ARBA00022741"/>
    </source>
</evidence>
<keyword evidence="3 10" id="KW-0479">Metal-binding</keyword>
<dbReference type="PANTHER" id="PTHR42914">
    <property type="entry name" value="7-CYANO-7-DEAZAGUANINE SYNTHASE"/>
    <property type="match status" value="1"/>
</dbReference>
<dbReference type="UniPathway" id="UPA00391"/>